<organism evidence="2 3">
    <name type="scientific">Candidatus Segetimicrobium genomatis</name>
    <dbReference type="NCBI Taxonomy" id="2569760"/>
    <lineage>
        <taxon>Bacteria</taxon>
        <taxon>Bacillati</taxon>
        <taxon>Candidatus Sysuimicrobiota</taxon>
        <taxon>Candidatus Sysuimicrobiia</taxon>
        <taxon>Candidatus Sysuimicrobiales</taxon>
        <taxon>Candidatus Segetimicrobiaceae</taxon>
        <taxon>Candidatus Segetimicrobium</taxon>
    </lineage>
</organism>
<reference evidence="2 3" key="1">
    <citation type="journal article" date="2019" name="Nat. Microbiol.">
        <title>Mediterranean grassland soil C-N compound turnover is dependent on rainfall and depth, and is mediated by genomically divergent microorganisms.</title>
        <authorList>
            <person name="Diamond S."/>
            <person name="Andeer P.F."/>
            <person name="Li Z."/>
            <person name="Crits-Christoph A."/>
            <person name="Burstein D."/>
            <person name="Anantharaman K."/>
            <person name="Lane K.R."/>
            <person name="Thomas B.C."/>
            <person name="Pan C."/>
            <person name="Northen T.R."/>
            <person name="Banfield J.F."/>
        </authorList>
    </citation>
    <scope>NUCLEOTIDE SEQUENCE [LARGE SCALE GENOMIC DNA]</scope>
    <source>
        <strain evidence="2">NP_5</strain>
    </source>
</reference>
<comment type="caution">
    <text evidence="2">The sequence shown here is derived from an EMBL/GenBank/DDBJ whole genome shotgun (WGS) entry which is preliminary data.</text>
</comment>
<dbReference type="EMBL" id="VBAM01000257">
    <property type="protein sequence ID" value="TMJ10984.1"/>
    <property type="molecule type" value="Genomic_DNA"/>
</dbReference>
<feature type="chain" id="PRO_5021738262" evidence="1">
    <location>
        <begin position="18"/>
        <end position="144"/>
    </location>
</feature>
<sequence length="144" mass="15525">MSLIALLLLLGSSPAQAAGQYDVVGKFFANGVEFNIATYADGAAKVALVGIPGRISVTFDPGEWGDFVTLWQKAARLESNSWQFVGSFKETGTTDVDLLIVTAGPGVQFTIMDATNGTLSFVLQKSDFDRFDAKVRQVTEYFAQ</sequence>
<evidence type="ECO:0000313" key="2">
    <source>
        <dbReference type="EMBL" id="TMJ10984.1"/>
    </source>
</evidence>
<gene>
    <name evidence="2" type="ORF">E6H02_07335</name>
</gene>
<feature type="signal peptide" evidence="1">
    <location>
        <begin position="1"/>
        <end position="17"/>
    </location>
</feature>
<dbReference type="Proteomes" id="UP000320393">
    <property type="component" value="Unassembled WGS sequence"/>
</dbReference>
<name>A0A537LSI5_9BACT</name>
<proteinExistence type="predicted"/>
<dbReference type="AlphaFoldDB" id="A0A537LSI5"/>
<evidence type="ECO:0000313" key="3">
    <source>
        <dbReference type="Proteomes" id="UP000320393"/>
    </source>
</evidence>
<accession>A0A537LSI5</accession>
<evidence type="ECO:0000256" key="1">
    <source>
        <dbReference type="SAM" id="SignalP"/>
    </source>
</evidence>
<keyword evidence="1" id="KW-0732">Signal</keyword>
<protein>
    <submittedName>
        <fullName evidence="2">Uncharacterized protein</fullName>
    </submittedName>
</protein>